<dbReference type="Proteomes" id="UP000287033">
    <property type="component" value="Unassembled WGS sequence"/>
</dbReference>
<keyword evidence="2" id="KW-1185">Reference proteome</keyword>
<dbReference type="EMBL" id="BEZZ01000274">
    <property type="protein sequence ID" value="GCC29943.1"/>
    <property type="molecule type" value="Genomic_DNA"/>
</dbReference>
<evidence type="ECO:0000313" key="2">
    <source>
        <dbReference type="Proteomes" id="UP000287033"/>
    </source>
</evidence>
<sequence length="72" mass="8548">MRRDVKAKHRTIMELIIDKYSFWTIRRYRHLSKDFSNPLQYSIWCDTLCSASAHRTRKGYIVQGANIVSRGT</sequence>
<gene>
    <name evidence="1" type="ORF">chiPu_0008387</name>
</gene>
<evidence type="ECO:0000313" key="1">
    <source>
        <dbReference type="EMBL" id="GCC29943.1"/>
    </source>
</evidence>
<proteinExistence type="predicted"/>
<reference evidence="1 2" key="1">
    <citation type="journal article" date="2018" name="Nat. Ecol. Evol.">
        <title>Shark genomes provide insights into elasmobranch evolution and the origin of vertebrates.</title>
        <authorList>
            <person name="Hara Y"/>
            <person name="Yamaguchi K"/>
            <person name="Onimaru K"/>
            <person name="Kadota M"/>
            <person name="Koyanagi M"/>
            <person name="Keeley SD"/>
            <person name="Tatsumi K"/>
            <person name="Tanaka K"/>
            <person name="Motone F"/>
            <person name="Kageyama Y"/>
            <person name="Nozu R"/>
            <person name="Adachi N"/>
            <person name="Nishimura O"/>
            <person name="Nakagawa R"/>
            <person name="Tanegashima C"/>
            <person name="Kiyatake I"/>
            <person name="Matsumoto R"/>
            <person name="Murakumo K"/>
            <person name="Nishida K"/>
            <person name="Terakita A"/>
            <person name="Kuratani S"/>
            <person name="Sato K"/>
            <person name="Hyodo S Kuraku.S."/>
        </authorList>
    </citation>
    <scope>NUCLEOTIDE SEQUENCE [LARGE SCALE GENOMIC DNA]</scope>
</reference>
<comment type="caution">
    <text evidence="1">The sequence shown here is derived from an EMBL/GenBank/DDBJ whole genome shotgun (WGS) entry which is preliminary data.</text>
</comment>
<name>A0A401SHX1_CHIPU</name>
<protein>
    <submittedName>
        <fullName evidence="1">Uncharacterized protein</fullName>
    </submittedName>
</protein>
<accession>A0A401SHX1</accession>
<organism evidence="1 2">
    <name type="scientific">Chiloscyllium punctatum</name>
    <name type="common">Brownbanded bambooshark</name>
    <name type="synonym">Hemiscyllium punctatum</name>
    <dbReference type="NCBI Taxonomy" id="137246"/>
    <lineage>
        <taxon>Eukaryota</taxon>
        <taxon>Metazoa</taxon>
        <taxon>Chordata</taxon>
        <taxon>Craniata</taxon>
        <taxon>Vertebrata</taxon>
        <taxon>Chondrichthyes</taxon>
        <taxon>Elasmobranchii</taxon>
        <taxon>Galeomorphii</taxon>
        <taxon>Galeoidea</taxon>
        <taxon>Orectolobiformes</taxon>
        <taxon>Hemiscylliidae</taxon>
        <taxon>Chiloscyllium</taxon>
    </lineage>
</organism>
<dbReference type="AlphaFoldDB" id="A0A401SHX1"/>